<evidence type="ECO:0000313" key="4">
    <source>
        <dbReference type="Proteomes" id="UP000317938"/>
    </source>
</evidence>
<dbReference type="InterPro" id="IPR046921">
    <property type="entry name" value="ABC-3C_CTD11"/>
</dbReference>
<dbReference type="Pfam" id="PF13391">
    <property type="entry name" value="HNH_2"/>
    <property type="match status" value="1"/>
</dbReference>
<name>A0ABY3FH88_9GAMM</name>
<proteinExistence type="predicted"/>
<reference evidence="3 4" key="1">
    <citation type="submission" date="2019-07" db="EMBL/GenBank/DDBJ databases">
        <title>Diversity of Bacteria from Kongsfjorden, Arctic.</title>
        <authorList>
            <person name="Yu Y."/>
        </authorList>
    </citation>
    <scope>NUCLEOTIDE SEQUENCE [LARGE SCALE GENOMIC DNA]</scope>
    <source>
        <strain evidence="3 4">SM1927</strain>
    </source>
</reference>
<organism evidence="3 4">
    <name type="scientific">Pseudoalteromonas neustonica</name>
    <dbReference type="NCBI Taxonomy" id="1840331"/>
    <lineage>
        <taxon>Bacteria</taxon>
        <taxon>Pseudomonadati</taxon>
        <taxon>Pseudomonadota</taxon>
        <taxon>Gammaproteobacteria</taxon>
        <taxon>Alteromonadales</taxon>
        <taxon>Pseudoalteromonadaceae</taxon>
        <taxon>Pseudoalteromonas</taxon>
    </lineage>
</organism>
<dbReference type="InterPro" id="IPR003615">
    <property type="entry name" value="HNH_nuc"/>
</dbReference>
<accession>A0ABY3FH88</accession>
<dbReference type="Pfam" id="PF20277">
    <property type="entry name" value="CTD11"/>
    <property type="match status" value="1"/>
</dbReference>
<dbReference type="EMBL" id="VNFF01000003">
    <property type="protein sequence ID" value="TVU85518.1"/>
    <property type="molecule type" value="Genomic_DNA"/>
</dbReference>
<evidence type="ECO:0000259" key="1">
    <source>
        <dbReference type="Pfam" id="PF13391"/>
    </source>
</evidence>
<feature type="domain" description="HNH nuclease" evidence="1">
    <location>
        <begin position="43"/>
        <end position="96"/>
    </location>
</feature>
<evidence type="ECO:0008006" key="5">
    <source>
        <dbReference type="Google" id="ProtNLM"/>
    </source>
</evidence>
<keyword evidence="4" id="KW-1185">Reference proteome</keyword>
<comment type="caution">
    <text evidence="3">The sequence shown here is derived from an EMBL/GenBank/DDBJ whole genome shotgun (WGS) entry which is preliminary data.</text>
</comment>
<sequence length="263" mass="30715">MECRVLSEKPRRASVNDTVKMSLLCEVDGSCPLCRRDLVVKKNKKNVRVFDVAHIYPLNATDHELAILKGEVRLSNDIDCEENFIALCKECHKIYDTKKTVQEYRQLVEIKKEINKIKELSKLWDRQTLHKDILIVAEKIGSMDERSLDNTKLSYDALKVSDKKDDTFGILNEIKVIQFILIFFVPIKEALKDLEKQEKAKSTFICSQVKSYYAVLLMQDFRQDQIFEKMTEWFMTNTGIDDRSKSEVLVSYFIQNCEIFSEC</sequence>
<dbReference type="Proteomes" id="UP000317938">
    <property type="component" value="Unassembled WGS sequence"/>
</dbReference>
<feature type="domain" description="ABC-three component systems C-terminal" evidence="2">
    <location>
        <begin position="126"/>
        <end position="260"/>
    </location>
</feature>
<evidence type="ECO:0000259" key="2">
    <source>
        <dbReference type="Pfam" id="PF20277"/>
    </source>
</evidence>
<evidence type="ECO:0000313" key="3">
    <source>
        <dbReference type="EMBL" id="TVU85518.1"/>
    </source>
</evidence>
<protein>
    <recommendedName>
        <fullName evidence="5">HNH endonuclease</fullName>
    </recommendedName>
</protein>
<gene>
    <name evidence="3" type="ORF">FQP85_04125</name>
</gene>